<dbReference type="EMBL" id="VULU01000007">
    <property type="protein sequence ID" value="MSS47765.1"/>
    <property type="molecule type" value="Genomic_DNA"/>
</dbReference>
<protein>
    <submittedName>
        <fullName evidence="1">Uncharacterized protein</fullName>
    </submittedName>
</protein>
<organism evidence="1 2">
    <name type="scientific">Phocaeicola vulgatus</name>
    <name type="common">Bacteroides vulgatus</name>
    <dbReference type="NCBI Taxonomy" id="821"/>
    <lineage>
        <taxon>Bacteria</taxon>
        <taxon>Pseudomonadati</taxon>
        <taxon>Bacteroidota</taxon>
        <taxon>Bacteroidia</taxon>
        <taxon>Bacteroidales</taxon>
        <taxon>Bacteroidaceae</taxon>
        <taxon>Phocaeicola</taxon>
    </lineage>
</organism>
<proteinExistence type="predicted"/>
<dbReference type="AlphaFoldDB" id="A0A7K0JCP1"/>
<reference evidence="1 2" key="1">
    <citation type="submission" date="2019-09" db="EMBL/GenBank/DDBJ databases">
        <title>In-depth cultivation of the pig gut microbiome towards novel bacterial diversity and tailored functional studies.</title>
        <authorList>
            <person name="Wylensek D."/>
            <person name="Hitch T.C.A."/>
            <person name="Clavel T."/>
        </authorList>
    </citation>
    <scope>NUCLEOTIDE SEQUENCE [LARGE SCALE GENOMIC DNA]</scope>
    <source>
        <strain evidence="1 2">WCA-389-WT-3C</strain>
    </source>
</reference>
<comment type="caution">
    <text evidence="1">The sequence shown here is derived from an EMBL/GenBank/DDBJ whole genome shotgun (WGS) entry which is preliminary data.</text>
</comment>
<gene>
    <name evidence="1" type="ORF">FYJ30_05375</name>
</gene>
<accession>A0A7K0JCP1</accession>
<sequence>MSVEDKKRLGRRFFKGYTKLVESKYWYNHYVALIFGASPASNLGSLIAIDWKGDELISVTRFLGNNDNVKLYLGRNPETNMHELWLGLIGLDGDGSEFIIQSRESIDLDSKTVETLPSYLKVISIS</sequence>
<dbReference type="RefSeq" id="WP_154577234.1">
    <property type="nucleotide sequence ID" value="NZ_VULU01000007.1"/>
</dbReference>
<evidence type="ECO:0000313" key="1">
    <source>
        <dbReference type="EMBL" id="MSS47765.1"/>
    </source>
</evidence>
<dbReference type="Proteomes" id="UP000460950">
    <property type="component" value="Unassembled WGS sequence"/>
</dbReference>
<name>A0A7K0JCP1_PHOVU</name>
<evidence type="ECO:0000313" key="2">
    <source>
        <dbReference type="Proteomes" id="UP000460950"/>
    </source>
</evidence>